<dbReference type="PANTHER" id="PTHR12213:SF0">
    <property type="entry name" value="CORRINOID ADENOSYLTRANSFERASE MMAB"/>
    <property type="match status" value="1"/>
</dbReference>
<dbReference type="EMBL" id="AZMM01016754">
    <property type="protein sequence ID" value="ETJ28287.1"/>
    <property type="molecule type" value="Genomic_DNA"/>
</dbReference>
<accession>W1XD82</accession>
<dbReference type="PANTHER" id="PTHR12213">
    <property type="entry name" value="CORRINOID ADENOSYLTRANSFERASE"/>
    <property type="match status" value="1"/>
</dbReference>
<evidence type="ECO:0000256" key="2">
    <source>
        <dbReference type="ARBA" id="ARBA00022741"/>
    </source>
</evidence>
<name>W1XD82_9ZZZZ</name>
<gene>
    <name evidence="5" type="ORF">Q604_UNBC16754G0001</name>
</gene>
<proteinExistence type="predicted"/>
<evidence type="ECO:0000313" key="5">
    <source>
        <dbReference type="EMBL" id="ETJ28287.1"/>
    </source>
</evidence>
<protein>
    <recommendedName>
        <fullName evidence="4">Cobalamin adenosyltransferase-like domain-containing protein</fullName>
    </recommendedName>
</protein>
<dbReference type="Gene3D" id="1.20.1200.10">
    <property type="entry name" value="Cobalamin adenosyltransferase-like"/>
    <property type="match status" value="1"/>
</dbReference>
<feature type="domain" description="Cobalamin adenosyltransferase-like" evidence="4">
    <location>
        <begin position="1"/>
        <end position="39"/>
    </location>
</feature>
<comment type="caution">
    <text evidence="5">The sequence shown here is derived from an EMBL/GenBank/DDBJ whole genome shotgun (WGS) entry which is preliminary data.</text>
</comment>
<evidence type="ECO:0000256" key="3">
    <source>
        <dbReference type="ARBA" id="ARBA00022840"/>
    </source>
</evidence>
<keyword evidence="1" id="KW-0808">Transferase</keyword>
<keyword evidence="2" id="KW-0547">Nucleotide-binding</keyword>
<dbReference type="SUPFAM" id="SSF89028">
    <property type="entry name" value="Cobalamin adenosyltransferase-like"/>
    <property type="match status" value="1"/>
</dbReference>
<feature type="non-terminal residue" evidence="5">
    <location>
        <position position="1"/>
    </location>
</feature>
<sequence>LHVARTICRRGERLLISLGSVEPIRDEVRKFINRLSDGLTLIQLSYQ</sequence>
<dbReference type="Pfam" id="PF01923">
    <property type="entry name" value="Cob_adeno_trans"/>
    <property type="match status" value="1"/>
</dbReference>
<dbReference type="AlphaFoldDB" id="W1XD82"/>
<evidence type="ECO:0000256" key="1">
    <source>
        <dbReference type="ARBA" id="ARBA00022679"/>
    </source>
</evidence>
<evidence type="ECO:0000259" key="4">
    <source>
        <dbReference type="Pfam" id="PF01923"/>
    </source>
</evidence>
<reference evidence="5" key="1">
    <citation type="submission" date="2013-12" db="EMBL/GenBank/DDBJ databases">
        <title>A Varibaculum cambriense genome reconstructed from a premature infant gut community with otherwise low bacterial novelty that shifts toward anaerobic metabolism during the third week of life.</title>
        <authorList>
            <person name="Brown C.T."/>
            <person name="Sharon I."/>
            <person name="Thomas B.C."/>
            <person name="Castelle C.J."/>
            <person name="Morowitz M.J."/>
            <person name="Banfield J.F."/>
        </authorList>
    </citation>
    <scope>NUCLEOTIDE SEQUENCE</scope>
</reference>
<dbReference type="GO" id="GO:0008817">
    <property type="term" value="F:corrinoid adenosyltransferase activity"/>
    <property type="evidence" value="ECO:0007669"/>
    <property type="project" value="TreeGrafter"/>
</dbReference>
<dbReference type="InterPro" id="IPR036451">
    <property type="entry name" value="CblAdoTrfase-like_sf"/>
</dbReference>
<keyword evidence="3" id="KW-0067">ATP-binding</keyword>
<organism evidence="5">
    <name type="scientific">human gut metagenome</name>
    <dbReference type="NCBI Taxonomy" id="408170"/>
    <lineage>
        <taxon>unclassified sequences</taxon>
        <taxon>metagenomes</taxon>
        <taxon>organismal metagenomes</taxon>
    </lineage>
</organism>
<dbReference type="GO" id="GO:0005524">
    <property type="term" value="F:ATP binding"/>
    <property type="evidence" value="ECO:0007669"/>
    <property type="project" value="UniProtKB-KW"/>
</dbReference>
<dbReference type="InterPro" id="IPR016030">
    <property type="entry name" value="CblAdoTrfase-like"/>
</dbReference>
<dbReference type="InterPro" id="IPR029499">
    <property type="entry name" value="PduO-typ"/>
</dbReference>